<accession>A0ABY8UTY1</accession>
<feature type="region of interest" description="Disordered" evidence="1">
    <location>
        <begin position="251"/>
        <end position="288"/>
    </location>
</feature>
<keyword evidence="2" id="KW-1133">Transmembrane helix</keyword>
<evidence type="ECO:0000256" key="1">
    <source>
        <dbReference type="SAM" id="MobiDB-lite"/>
    </source>
</evidence>
<reference evidence="3 4" key="1">
    <citation type="submission" date="2023-05" db="EMBL/GenBank/DDBJ databases">
        <title>A 100% complete, gapless, phased diploid assembly of the Scenedesmus obliquus UTEX 3031 genome.</title>
        <authorList>
            <person name="Biondi T.C."/>
            <person name="Hanschen E.R."/>
            <person name="Kwon T."/>
            <person name="Eng W."/>
            <person name="Kruse C.P.S."/>
            <person name="Koehler S.I."/>
            <person name="Kunde Y."/>
            <person name="Gleasner C.D."/>
            <person name="You Mak K.T."/>
            <person name="Polle J."/>
            <person name="Hovde B.T."/>
            <person name="Starkenburg S.R."/>
        </authorList>
    </citation>
    <scope>NUCLEOTIDE SEQUENCE [LARGE SCALE GENOMIC DNA]</scope>
    <source>
        <strain evidence="3 4">DOE0152z</strain>
    </source>
</reference>
<evidence type="ECO:0000256" key="2">
    <source>
        <dbReference type="SAM" id="Phobius"/>
    </source>
</evidence>
<evidence type="ECO:0000313" key="3">
    <source>
        <dbReference type="EMBL" id="WIA23792.1"/>
    </source>
</evidence>
<proteinExistence type="predicted"/>
<evidence type="ECO:0000313" key="4">
    <source>
        <dbReference type="Proteomes" id="UP001244341"/>
    </source>
</evidence>
<keyword evidence="2" id="KW-0472">Membrane</keyword>
<name>A0ABY8UTY1_TETOB</name>
<dbReference type="Proteomes" id="UP001244341">
    <property type="component" value="Chromosome 17b"/>
</dbReference>
<dbReference type="EMBL" id="CP126224">
    <property type="protein sequence ID" value="WIA23792.1"/>
    <property type="molecule type" value="Genomic_DNA"/>
</dbReference>
<keyword evidence="4" id="KW-1185">Reference proteome</keyword>
<keyword evidence="2" id="KW-0812">Transmembrane</keyword>
<sequence>MDYISLGFTVANHGLLLTGQLLRAGSASLAPLLLLSPPGAGVPLCFVLPLLLLPLVALLQLLYMRSRPQTYQRHRLAITAINRLVRLAILCSHAVAWKEHVFACSSEPIHHQHHYNMYRFIHQTNSSSSSSGGGSSSNSSSTWLVLLKYLVAPHLIFLNHANFWLPWRYSLPLQLAMLAVQLLMSCRLCVCRMAGSEGLQPAVQATCRGLRKAAEVAAGFLLGGIQLVALEVACGFGGGMSAGGHSGGGFGSSTGSSTGSMAHNHGTGHSDWGSSSSGSGSGSGNTHQAWNDFDRFTTPIMQPWFGGAAPFQDSMLAPIGLGGQASGADDCNALCSGKSGSSGACGVASDGDCCCQLTGLLGGCWRASTFDCLTCVTSAYRCY</sequence>
<gene>
    <name evidence="3" type="ORF">OEZ85_013472</name>
</gene>
<feature type="compositionally biased region" description="Low complexity" evidence="1">
    <location>
        <begin position="253"/>
        <end position="263"/>
    </location>
</feature>
<feature type="transmembrane region" description="Helical" evidence="2">
    <location>
        <begin position="40"/>
        <end position="63"/>
    </location>
</feature>
<organism evidence="3 4">
    <name type="scientific">Tetradesmus obliquus</name>
    <name type="common">Green alga</name>
    <name type="synonym">Acutodesmus obliquus</name>
    <dbReference type="NCBI Taxonomy" id="3088"/>
    <lineage>
        <taxon>Eukaryota</taxon>
        <taxon>Viridiplantae</taxon>
        <taxon>Chlorophyta</taxon>
        <taxon>core chlorophytes</taxon>
        <taxon>Chlorophyceae</taxon>
        <taxon>CS clade</taxon>
        <taxon>Sphaeropleales</taxon>
        <taxon>Scenedesmaceae</taxon>
        <taxon>Tetradesmus</taxon>
    </lineage>
</organism>
<protein>
    <submittedName>
        <fullName evidence="3">Uncharacterized protein</fullName>
    </submittedName>
</protein>